<name>A0A1N7RLG9_9BURK</name>
<reference evidence="2" key="1">
    <citation type="submission" date="2016-12" db="EMBL/GenBank/DDBJ databases">
        <authorList>
            <person name="Moulin L."/>
        </authorList>
    </citation>
    <scope>NUCLEOTIDE SEQUENCE [LARGE SCALE GENOMIC DNA]</scope>
    <source>
        <strain evidence="2">STM 7183</strain>
    </source>
</reference>
<accession>A0A1N7RLG9</accession>
<feature type="transmembrane region" description="Helical" evidence="1">
    <location>
        <begin position="51"/>
        <end position="72"/>
    </location>
</feature>
<gene>
    <name evidence="2" type="ORF">BN2476_70084</name>
</gene>
<keyword evidence="1" id="KW-1133">Transmembrane helix</keyword>
<organism evidence="2 3">
    <name type="scientific">Paraburkholderia piptadeniae</name>
    <dbReference type="NCBI Taxonomy" id="1701573"/>
    <lineage>
        <taxon>Bacteria</taxon>
        <taxon>Pseudomonadati</taxon>
        <taxon>Pseudomonadota</taxon>
        <taxon>Betaproteobacteria</taxon>
        <taxon>Burkholderiales</taxon>
        <taxon>Burkholderiaceae</taxon>
        <taxon>Paraburkholderia</taxon>
    </lineage>
</organism>
<evidence type="ECO:0000313" key="3">
    <source>
        <dbReference type="Proteomes" id="UP000195569"/>
    </source>
</evidence>
<sequence length="95" mass="9438">MVYWPVPEGTALAPAEGGLTTCASLDGDGMLAADALPLAPLAAAPCAGVRLMLAVSLITPLLPGTMLLLAFLSSTFLQAVVPNATNTAGASATDR</sequence>
<evidence type="ECO:0000256" key="1">
    <source>
        <dbReference type="SAM" id="Phobius"/>
    </source>
</evidence>
<dbReference type="RefSeq" id="WP_087732543.1">
    <property type="nucleotide sequence ID" value="NZ_CYGY02000007.1"/>
</dbReference>
<evidence type="ECO:0000313" key="2">
    <source>
        <dbReference type="EMBL" id="SIT35942.1"/>
    </source>
</evidence>
<keyword evidence="1" id="KW-0472">Membrane</keyword>
<protein>
    <submittedName>
        <fullName evidence="2">Uncharacterized protein</fullName>
    </submittedName>
</protein>
<dbReference type="EMBL" id="CYGY02000007">
    <property type="protein sequence ID" value="SIT35942.1"/>
    <property type="molecule type" value="Genomic_DNA"/>
</dbReference>
<dbReference type="Proteomes" id="UP000195569">
    <property type="component" value="Unassembled WGS sequence"/>
</dbReference>
<comment type="caution">
    <text evidence="2">The sequence shown here is derived from an EMBL/GenBank/DDBJ whole genome shotgun (WGS) entry which is preliminary data.</text>
</comment>
<dbReference type="AlphaFoldDB" id="A0A1N7RLG9"/>
<keyword evidence="3" id="KW-1185">Reference proteome</keyword>
<keyword evidence="1" id="KW-0812">Transmembrane</keyword>
<proteinExistence type="predicted"/>